<organism evidence="2 3">
    <name type="scientific">Ferrimonas balearica (strain DSM 9799 / CCM 4581 / KCTC 23876 / PAT)</name>
    <dbReference type="NCBI Taxonomy" id="550540"/>
    <lineage>
        <taxon>Bacteria</taxon>
        <taxon>Pseudomonadati</taxon>
        <taxon>Pseudomonadota</taxon>
        <taxon>Gammaproteobacteria</taxon>
        <taxon>Alteromonadales</taxon>
        <taxon>Ferrimonadaceae</taxon>
        <taxon>Ferrimonas</taxon>
    </lineage>
</organism>
<protein>
    <submittedName>
        <fullName evidence="2">Competence protein ComF</fullName>
    </submittedName>
</protein>
<dbReference type="CDD" id="cd06223">
    <property type="entry name" value="PRTases_typeI"/>
    <property type="match status" value="1"/>
</dbReference>
<dbReference type="SUPFAM" id="SSF53271">
    <property type="entry name" value="PRTase-like"/>
    <property type="match status" value="1"/>
</dbReference>
<dbReference type="AlphaFoldDB" id="E1SL19"/>
<dbReference type="InterPro" id="IPR000836">
    <property type="entry name" value="PRTase_dom"/>
</dbReference>
<dbReference type="EMBL" id="CP002209">
    <property type="protein sequence ID" value="ADN74413.1"/>
    <property type="molecule type" value="Genomic_DNA"/>
</dbReference>
<evidence type="ECO:0000313" key="2">
    <source>
        <dbReference type="EMBL" id="ADN74413.1"/>
    </source>
</evidence>
<comment type="similarity">
    <text evidence="1">Belongs to the ComF/GntX family.</text>
</comment>
<dbReference type="HOGENOM" id="CLU_054549_0_2_6"/>
<gene>
    <name evidence="2" type="ordered locus">Fbal_0199</name>
</gene>
<dbReference type="InterPro" id="IPR051910">
    <property type="entry name" value="ComF/GntX_DNA_util-trans"/>
</dbReference>
<dbReference type="Gene3D" id="3.40.50.2020">
    <property type="match status" value="1"/>
</dbReference>
<dbReference type="STRING" id="550540.Fbal_0199"/>
<dbReference type="Proteomes" id="UP000006683">
    <property type="component" value="Chromosome"/>
</dbReference>
<dbReference type="InterPro" id="IPR029057">
    <property type="entry name" value="PRTase-like"/>
</dbReference>
<dbReference type="KEGG" id="fbl:Fbal_0199"/>
<accession>E1SL19</accession>
<sequence length="231" mass="25446">MMERSLPNRCLLCQQTCLQGRGLCDVCLADGEPGPLCLGCSKPLPAPVPWRCGSCLGKKRWRPLVCAYPYHHPLGYLAGAIKIQRRMSLLSPLCDALAQRLEGLWQLGALPRPDALLAVPMHRRKLVQRGFNHSALIAVALGERLHLPVLNERVIKVRPTRDQHGLNGAERRRNLRGCFQVIPGARMHNLALVDDVVTTGTTFASLAATLRRDGHSVSQYWALASALNTVS</sequence>
<name>E1SL19_FERBD</name>
<evidence type="ECO:0000256" key="1">
    <source>
        <dbReference type="ARBA" id="ARBA00008007"/>
    </source>
</evidence>
<proteinExistence type="inferred from homology"/>
<evidence type="ECO:0000313" key="3">
    <source>
        <dbReference type="Proteomes" id="UP000006683"/>
    </source>
</evidence>
<keyword evidence="3" id="KW-1185">Reference proteome</keyword>
<dbReference type="PANTHER" id="PTHR47505">
    <property type="entry name" value="DNA UTILIZATION PROTEIN YHGH"/>
    <property type="match status" value="1"/>
</dbReference>
<dbReference type="eggNOG" id="COG1040">
    <property type="taxonomic scope" value="Bacteria"/>
</dbReference>
<reference evidence="2 3" key="1">
    <citation type="journal article" date="2010" name="Stand. Genomic Sci.">
        <title>Complete genome sequence of Ferrimonas balearica type strain (PAT).</title>
        <authorList>
            <person name="Nolan M."/>
            <person name="Sikorski J."/>
            <person name="Davenport K."/>
            <person name="Lucas S."/>
            <person name="Glavina Del Rio T."/>
            <person name="Tice H."/>
            <person name="Cheng J."/>
            <person name="Goodwin L."/>
            <person name="Pitluck S."/>
            <person name="Liolios K."/>
            <person name="Ivanova N."/>
            <person name="Mavromatis K."/>
            <person name="Ovchinnikova G."/>
            <person name="Pati A."/>
            <person name="Chen A."/>
            <person name="Palaniappan K."/>
            <person name="Land M."/>
            <person name="Hauser L."/>
            <person name="Chang Y."/>
            <person name="Jeffries C."/>
            <person name="Tapia R."/>
            <person name="Brettin T."/>
            <person name="Detter J."/>
            <person name="Han C."/>
            <person name="Yasawong M."/>
            <person name="Rohde M."/>
            <person name="Tindall B."/>
            <person name="Goker M."/>
            <person name="Woyke T."/>
            <person name="Bristow J."/>
            <person name="Eisen J."/>
            <person name="Markowitz V."/>
            <person name="Hugenholtz P."/>
            <person name="Kyrpides N."/>
            <person name="Klenk H."/>
            <person name="Lapidus A."/>
        </authorList>
    </citation>
    <scope>NUCLEOTIDE SEQUENCE [LARGE SCALE GENOMIC DNA]</scope>
    <source>
        <strain evidence="3">DSM 9799 / CCM 4581 / KCTC 23876 / PAT</strain>
    </source>
</reference>
<dbReference type="PANTHER" id="PTHR47505:SF1">
    <property type="entry name" value="DNA UTILIZATION PROTEIN YHGH"/>
    <property type="match status" value="1"/>
</dbReference>